<evidence type="ECO:0000256" key="7">
    <source>
        <dbReference type="ARBA" id="ARBA00022833"/>
    </source>
</evidence>
<comment type="subcellular location">
    <subcellularLocation>
        <location evidence="1">Membrane</location>
        <topology evidence="1">Multi-pass membrane protein</topology>
    </subcellularLocation>
</comment>
<dbReference type="Gene3D" id="2.10.110.10">
    <property type="entry name" value="Cysteine Rich Protein"/>
    <property type="match status" value="5"/>
</dbReference>
<keyword evidence="5 16" id="KW-0812">Transmembrane</keyword>
<proteinExistence type="inferred from homology"/>
<evidence type="ECO:0000259" key="17">
    <source>
        <dbReference type="PROSITE" id="PS50023"/>
    </source>
</evidence>
<evidence type="ECO:0000256" key="2">
    <source>
        <dbReference type="ARBA" id="ARBA00007193"/>
    </source>
</evidence>
<dbReference type="GO" id="GO:0005272">
    <property type="term" value="F:sodium channel activity"/>
    <property type="evidence" value="ECO:0007669"/>
    <property type="project" value="UniProtKB-KW"/>
</dbReference>
<protein>
    <recommendedName>
        <fullName evidence="17">LIM zinc-binding domain-containing protein</fullName>
    </recommendedName>
</protein>
<gene>
    <name evidence="18" type="ORF">RDWZM_008360</name>
</gene>
<keyword evidence="7 15" id="KW-0862">Zinc</keyword>
<evidence type="ECO:0000313" key="18">
    <source>
        <dbReference type="EMBL" id="KAJ6217203.1"/>
    </source>
</evidence>
<keyword evidence="6 15" id="KW-0479">Metal-binding</keyword>
<keyword evidence="4 16" id="KW-0894">Sodium channel</keyword>
<keyword evidence="19" id="KW-1185">Reference proteome</keyword>
<keyword evidence="10" id="KW-0915">Sodium</keyword>
<evidence type="ECO:0000256" key="10">
    <source>
        <dbReference type="ARBA" id="ARBA00023053"/>
    </source>
</evidence>
<keyword evidence="13 16" id="KW-0739">Sodium transport</keyword>
<dbReference type="GO" id="GO:0005737">
    <property type="term" value="C:cytoplasm"/>
    <property type="evidence" value="ECO:0007669"/>
    <property type="project" value="TreeGrafter"/>
</dbReference>
<dbReference type="FunFam" id="2.10.110.10:FF:000094">
    <property type="entry name" value="LIM domain-containing protein"/>
    <property type="match status" value="1"/>
</dbReference>
<dbReference type="SMART" id="SM00132">
    <property type="entry name" value="LIM"/>
    <property type="match status" value="5"/>
</dbReference>
<dbReference type="GO" id="GO:0005925">
    <property type="term" value="C:focal adhesion"/>
    <property type="evidence" value="ECO:0007669"/>
    <property type="project" value="TreeGrafter"/>
</dbReference>
<evidence type="ECO:0000256" key="11">
    <source>
        <dbReference type="ARBA" id="ARBA00023065"/>
    </source>
</evidence>
<evidence type="ECO:0000256" key="13">
    <source>
        <dbReference type="ARBA" id="ARBA00023201"/>
    </source>
</evidence>
<keyword evidence="3 16" id="KW-0813">Transport</keyword>
<dbReference type="PROSITE" id="PS00478">
    <property type="entry name" value="LIM_DOMAIN_1"/>
    <property type="match status" value="2"/>
</dbReference>
<dbReference type="CDD" id="cd09331">
    <property type="entry name" value="LIM1_PINCH"/>
    <property type="match status" value="1"/>
</dbReference>
<evidence type="ECO:0000256" key="16">
    <source>
        <dbReference type="RuleBase" id="RU000679"/>
    </source>
</evidence>
<dbReference type="GO" id="GO:0098609">
    <property type="term" value="P:cell-cell adhesion"/>
    <property type="evidence" value="ECO:0007669"/>
    <property type="project" value="TreeGrafter"/>
</dbReference>
<evidence type="ECO:0000256" key="5">
    <source>
        <dbReference type="ARBA" id="ARBA00022692"/>
    </source>
</evidence>
<dbReference type="InterPro" id="IPR047944">
    <property type="entry name" value="LIMS1/2-like_LIM1"/>
</dbReference>
<evidence type="ECO:0000256" key="6">
    <source>
        <dbReference type="ARBA" id="ARBA00022723"/>
    </source>
</evidence>
<keyword evidence="12" id="KW-0472">Membrane</keyword>
<dbReference type="EMBL" id="JAPWDV010000003">
    <property type="protein sequence ID" value="KAJ6217203.1"/>
    <property type="molecule type" value="Genomic_DNA"/>
</dbReference>
<dbReference type="GO" id="GO:0016020">
    <property type="term" value="C:membrane"/>
    <property type="evidence" value="ECO:0007669"/>
    <property type="project" value="UniProtKB-SubCell"/>
</dbReference>
<keyword evidence="9 15" id="KW-0440">LIM domain</keyword>
<evidence type="ECO:0000256" key="1">
    <source>
        <dbReference type="ARBA" id="ARBA00004141"/>
    </source>
</evidence>
<dbReference type="PANTHER" id="PTHR24210:SF0">
    <property type="entry name" value="LIM DOMAIN-CONTAINING PROTEIN"/>
    <property type="match status" value="1"/>
</dbReference>
<dbReference type="GO" id="GO:1900026">
    <property type="term" value="P:positive regulation of substrate adhesion-dependent cell spreading"/>
    <property type="evidence" value="ECO:0007669"/>
    <property type="project" value="TreeGrafter"/>
</dbReference>
<evidence type="ECO:0000256" key="4">
    <source>
        <dbReference type="ARBA" id="ARBA00022461"/>
    </source>
</evidence>
<dbReference type="GO" id="GO:0005911">
    <property type="term" value="C:cell-cell junction"/>
    <property type="evidence" value="ECO:0007669"/>
    <property type="project" value="TreeGrafter"/>
</dbReference>
<evidence type="ECO:0000256" key="9">
    <source>
        <dbReference type="ARBA" id="ARBA00023038"/>
    </source>
</evidence>
<dbReference type="InterPro" id="IPR017351">
    <property type="entry name" value="PINCH-1-4-like"/>
</dbReference>
<dbReference type="AlphaFoldDB" id="A0A9Q0LZ74"/>
<comment type="caution">
    <text evidence="18">The sequence shown here is derived from an EMBL/GenBank/DDBJ whole genome shotgun (WGS) entry which is preliminary data.</text>
</comment>
<dbReference type="GO" id="GO:0045216">
    <property type="term" value="P:cell-cell junction organization"/>
    <property type="evidence" value="ECO:0007669"/>
    <property type="project" value="TreeGrafter"/>
</dbReference>
<dbReference type="GO" id="GO:0046872">
    <property type="term" value="F:metal ion binding"/>
    <property type="evidence" value="ECO:0007669"/>
    <property type="project" value="UniProtKB-KW"/>
</dbReference>
<dbReference type="InterPro" id="IPR001873">
    <property type="entry name" value="ENaC"/>
</dbReference>
<comment type="similarity">
    <text evidence="2 16">Belongs to the amiloride-sensitive sodium channel (TC 1.A.6) family.</text>
</comment>
<feature type="domain" description="LIM zinc-binding" evidence="17">
    <location>
        <begin position="6"/>
        <end position="68"/>
    </location>
</feature>
<evidence type="ECO:0000256" key="8">
    <source>
        <dbReference type="ARBA" id="ARBA00022989"/>
    </source>
</evidence>
<dbReference type="Pfam" id="PF00858">
    <property type="entry name" value="ASC"/>
    <property type="match status" value="1"/>
</dbReference>
<dbReference type="Proteomes" id="UP001142055">
    <property type="component" value="Chromosome 3"/>
</dbReference>
<dbReference type="PANTHER" id="PTHR24210">
    <property type="entry name" value="LIM DOMAIN-CONTAINING PROTEIN"/>
    <property type="match status" value="1"/>
</dbReference>
<dbReference type="SUPFAM" id="SSF57716">
    <property type="entry name" value="Glucocorticoid receptor-like (DNA-binding domain)"/>
    <property type="match status" value="5"/>
</dbReference>
<feature type="domain" description="LIM zinc-binding" evidence="17">
    <location>
        <begin position="170"/>
        <end position="229"/>
    </location>
</feature>
<dbReference type="CDD" id="cd09334">
    <property type="entry name" value="LIM4_PINCH"/>
    <property type="match status" value="1"/>
</dbReference>
<evidence type="ECO:0000256" key="14">
    <source>
        <dbReference type="ARBA" id="ARBA00023303"/>
    </source>
</evidence>
<sequence length="594" mass="69089">MSSNDMTCSRCEEGFEEREKIVNAGGKVWHQHCFVCAQCFRPFTKDAIYYEFEGRKYCEHDFHVLFAPCCVKCSEFIIGRVIKAMNANWHPNCFKCELCHDKEKAAAVGKYVCFKCRAIIDDGALLKFKGEAYHPYHFNCKSCGIELTSSAREIKGELYCLRCHDKMGIPICGACRRPIEERVVTALGKQWHVEHFVCAKCEKPFFGHKHYEKKGLAYCETHYHQLFGNVCFVCNKVIVGDTITALNKAWCPDHFACSFCDSKLTEKSKFYDVDLKPCYGKRNELSGKYSNIIETAQEEGNCFTVFGRSENDFLKNIAIKSGVSQSPIIRGTGDALNLEIAEQPFHPNELFRMMINFSIADYTTNYDKIMGYLMVHDENELPSIRERNYIIYPGFYYEIYVTKDTGKYLPKPYSTDCVNYEVDQVSQKVDDNTTATDNKKILSRESCIMNCMAENTVKWCRCWPPELPYVLSNSTEHRLKWCSWRDGINIEPLTNKSESSNWFRYCFSNHELDCNKRCKIQCRVDEFNSLRQSIIWPSNERMAHSTKYNHEHRKCCAIVSLRFWSSEQTTLKYEPKYEFVEFMSYFGGLLRTCL</sequence>
<dbReference type="Pfam" id="PF00412">
    <property type="entry name" value="LIM"/>
    <property type="match status" value="5"/>
</dbReference>
<evidence type="ECO:0000313" key="19">
    <source>
        <dbReference type="Proteomes" id="UP001142055"/>
    </source>
</evidence>
<evidence type="ECO:0000256" key="3">
    <source>
        <dbReference type="ARBA" id="ARBA00022448"/>
    </source>
</evidence>
<dbReference type="InterPro" id="IPR001781">
    <property type="entry name" value="Znf_LIM"/>
</dbReference>
<dbReference type="FunFam" id="2.10.110.10:FF:000011">
    <property type="entry name" value="Lim and senescent cell antigen-like-containing"/>
    <property type="match status" value="1"/>
</dbReference>
<organism evidence="18 19">
    <name type="scientific">Blomia tropicalis</name>
    <name type="common">Mite</name>
    <dbReference type="NCBI Taxonomy" id="40697"/>
    <lineage>
        <taxon>Eukaryota</taxon>
        <taxon>Metazoa</taxon>
        <taxon>Ecdysozoa</taxon>
        <taxon>Arthropoda</taxon>
        <taxon>Chelicerata</taxon>
        <taxon>Arachnida</taxon>
        <taxon>Acari</taxon>
        <taxon>Acariformes</taxon>
        <taxon>Sarcoptiformes</taxon>
        <taxon>Astigmata</taxon>
        <taxon>Glycyphagoidea</taxon>
        <taxon>Echimyopodidae</taxon>
        <taxon>Blomia</taxon>
    </lineage>
</organism>
<dbReference type="CDD" id="cd09333">
    <property type="entry name" value="LIM3_PINCH"/>
    <property type="match status" value="1"/>
</dbReference>
<dbReference type="GO" id="GO:2001046">
    <property type="term" value="P:positive regulation of integrin-mediated signaling pathway"/>
    <property type="evidence" value="ECO:0007669"/>
    <property type="project" value="TreeGrafter"/>
</dbReference>
<evidence type="ECO:0000256" key="15">
    <source>
        <dbReference type="PROSITE-ProRule" id="PRU00125"/>
    </source>
</evidence>
<dbReference type="PROSITE" id="PS50023">
    <property type="entry name" value="LIM_DOMAIN_2"/>
    <property type="match status" value="2"/>
</dbReference>
<reference evidence="18" key="1">
    <citation type="submission" date="2022-12" db="EMBL/GenBank/DDBJ databases">
        <title>Genome assemblies of Blomia tropicalis.</title>
        <authorList>
            <person name="Cui Y."/>
        </authorList>
    </citation>
    <scope>NUCLEOTIDE SEQUENCE</scope>
    <source>
        <tissue evidence="18">Adult mites</tissue>
    </source>
</reference>
<keyword evidence="14 16" id="KW-0407">Ion channel</keyword>
<keyword evidence="8" id="KW-1133">Transmembrane helix</keyword>
<keyword evidence="11 16" id="KW-0406">Ion transport</keyword>
<evidence type="ECO:0000256" key="12">
    <source>
        <dbReference type="ARBA" id="ARBA00023136"/>
    </source>
</evidence>
<name>A0A9Q0LZ74_BLOTA</name>
<accession>A0A9Q0LZ74</accession>